<dbReference type="Pfam" id="PF06305">
    <property type="entry name" value="LapA_dom"/>
    <property type="match status" value="1"/>
</dbReference>
<accession>A0ABX2CUW1</accession>
<evidence type="ECO:0000256" key="3">
    <source>
        <dbReference type="ARBA" id="ARBA00022989"/>
    </source>
</evidence>
<keyword evidence="5" id="KW-0175">Coiled coil</keyword>
<feature type="transmembrane region" description="Helical" evidence="6">
    <location>
        <begin position="45"/>
        <end position="62"/>
    </location>
</feature>
<keyword evidence="1" id="KW-1003">Cell membrane</keyword>
<evidence type="ECO:0000256" key="2">
    <source>
        <dbReference type="ARBA" id="ARBA00022692"/>
    </source>
</evidence>
<evidence type="ECO:0000256" key="5">
    <source>
        <dbReference type="SAM" id="Coils"/>
    </source>
</evidence>
<sequence length="129" mass="14574">MRSLNFFFIFLICLALVLFSIENTQPVAIQVIKGVEVKGPLCLELIMAAGLGAILAWLFSLWSRMQRTLASRQQLRQVREKEQRIQELEENLERYKAEVEGKQPLLESAEPISLEIAAIEGTTAEITAN</sequence>
<organism evidence="8 9">
    <name type="scientific">Microcoleus asticus IPMA8</name>
    <dbReference type="NCBI Taxonomy" id="2563858"/>
    <lineage>
        <taxon>Bacteria</taxon>
        <taxon>Bacillati</taxon>
        <taxon>Cyanobacteriota</taxon>
        <taxon>Cyanophyceae</taxon>
        <taxon>Oscillatoriophycideae</taxon>
        <taxon>Oscillatoriales</taxon>
        <taxon>Microcoleaceae</taxon>
        <taxon>Microcoleus</taxon>
        <taxon>Microcoleus asticus</taxon>
    </lineage>
</organism>
<dbReference type="Proteomes" id="UP000702425">
    <property type="component" value="Unassembled WGS sequence"/>
</dbReference>
<name>A0ABX2CUW1_9CYAN</name>
<dbReference type="EMBL" id="SRRZ01000019">
    <property type="protein sequence ID" value="NQE33708.1"/>
    <property type="molecule type" value="Genomic_DNA"/>
</dbReference>
<keyword evidence="4 6" id="KW-0472">Membrane</keyword>
<evidence type="ECO:0000259" key="7">
    <source>
        <dbReference type="Pfam" id="PF06305"/>
    </source>
</evidence>
<keyword evidence="3 6" id="KW-1133">Transmembrane helix</keyword>
<comment type="caution">
    <text evidence="8">The sequence shown here is derived from an EMBL/GenBank/DDBJ whole genome shotgun (WGS) entry which is preliminary data.</text>
</comment>
<evidence type="ECO:0000256" key="1">
    <source>
        <dbReference type="ARBA" id="ARBA00022475"/>
    </source>
</evidence>
<dbReference type="RefSeq" id="WP_172186386.1">
    <property type="nucleotide sequence ID" value="NZ_CAWPPK010000101.1"/>
</dbReference>
<dbReference type="InterPro" id="IPR010445">
    <property type="entry name" value="LapA_dom"/>
</dbReference>
<evidence type="ECO:0000256" key="6">
    <source>
        <dbReference type="SAM" id="Phobius"/>
    </source>
</evidence>
<evidence type="ECO:0000313" key="8">
    <source>
        <dbReference type="EMBL" id="NQE33708.1"/>
    </source>
</evidence>
<proteinExistence type="predicted"/>
<keyword evidence="9" id="KW-1185">Reference proteome</keyword>
<evidence type="ECO:0000313" key="9">
    <source>
        <dbReference type="Proteomes" id="UP000702425"/>
    </source>
</evidence>
<protein>
    <submittedName>
        <fullName evidence="8">Lipopolysaccharide assembly protein A</fullName>
    </submittedName>
</protein>
<evidence type="ECO:0000256" key="4">
    <source>
        <dbReference type="ARBA" id="ARBA00023136"/>
    </source>
</evidence>
<reference evidence="8 9" key="1">
    <citation type="journal article" date="2020" name="Sci. Rep.">
        <title>A novel cyanobacterial geosmin producer, revising GeoA distribution and dispersion patterns in Bacteria.</title>
        <authorList>
            <person name="Churro C."/>
            <person name="Semedo-Aguiar A.P."/>
            <person name="Silva A.D."/>
            <person name="Pereira-Leal J.B."/>
            <person name="Leite R.B."/>
        </authorList>
    </citation>
    <scope>NUCLEOTIDE SEQUENCE [LARGE SCALE GENOMIC DNA]</scope>
    <source>
        <strain evidence="8 9">IPMA8</strain>
    </source>
</reference>
<feature type="coiled-coil region" evidence="5">
    <location>
        <begin position="71"/>
        <end position="105"/>
    </location>
</feature>
<keyword evidence="2 6" id="KW-0812">Transmembrane</keyword>
<gene>
    <name evidence="8" type="primary">lapA</name>
    <name evidence="8" type="ORF">E5S67_01428</name>
</gene>
<feature type="domain" description="Lipopolysaccharide assembly protein A" evidence="7">
    <location>
        <begin position="22"/>
        <end position="85"/>
    </location>
</feature>